<evidence type="ECO:0000259" key="5">
    <source>
        <dbReference type="SMART" id="SM00237"/>
    </source>
</evidence>
<name>A0ABV6BFT7_9GAMM</name>
<feature type="signal peptide" evidence="4">
    <location>
        <begin position="1"/>
        <end position="26"/>
    </location>
</feature>
<dbReference type="SMART" id="SM00237">
    <property type="entry name" value="Calx_beta"/>
    <property type="match status" value="1"/>
</dbReference>
<dbReference type="Gene3D" id="2.60.40.2030">
    <property type="match status" value="2"/>
</dbReference>
<dbReference type="SUPFAM" id="SSF141072">
    <property type="entry name" value="CalX-like"/>
    <property type="match status" value="2"/>
</dbReference>
<dbReference type="InterPro" id="IPR013783">
    <property type="entry name" value="Ig-like_fold"/>
</dbReference>
<dbReference type="NCBIfam" id="TIGR04312">
    <property type="entry name" value="choice_anch_B"/>
    <property type="match status" value="1"/>
</dbReference>
<dbReference type="PANTHER" id="PTHR38787">
    <property type="entry name" value="REGULATORY P DOMAIN-CONTAINING PROTEIN"/>
    <property type="match status" value="1"/>
</dbReference>
<dbReference type="Pfam" id="PF22352">
    <property type="entry name" value="K319L-like_PKD"/>
    <property type="match status" value="1"/>
</dbReference>
<feature type="domain" description="Calx-beta" evidence="5">
    <location>
        <begin position="651"/>
        <end position="752"/>
    </location>
</feature>
<accession>A0ABV6BFT7</accession>
<dbReference type="InterPro" id="IPR003644">
    <property type="entry name" value="Calx_beta"/>
</dbReference>
<dbReference type="Proteomes" id="UP001589813">
    <property type="component" value="Unassembled WGS sequence"/>
</dbReference>
<dbReference type="PANTHER" id="PTHR38787:SF3">
    <property type="entry name" value="REGULATORY P DOMAIN-CONTAINING PROTEIN"/>
    <property type="match status" value="1"/>
</dbReference>
<dbReference type="Gene3D" id="2.160.20.10">
    <property type="entry name" value="Single-stranded right-handed beta-helix, Pectin lyase-like"/>
    <property type="match status" value="1"/>
</dbReference>
<dbReference type="RefSeq" id="WP_377246162.1">
    <property type="nucleotide sequence ID" value="NZ_JBHLXP010000004.1"/>
</dbReference>
<keyword evidence="1 4" id="KW-0732">Signal</keyword>
<evidence type="ECO:0000256" key="1">
    <source>
        <dbReference type="ARBA" id="ARBA00022729"/>
    </source>
</evidence>
<protein>
    <submittedName>
        <fullName evidence="6">Choice-of-anchor B family protein</fullName>
    </submittedName>
</protein>
<dbReference type="InterPro" id="IPR038081">
    <property type="entry name" value="CalX-like_sf"/>
</dbReference>
<dbReference type="EMBL" id="JBHLXP010000004">
    <property type="protein sequence ID" value="MFC0049736.1"/>
    <property type="molecule type" value="Genomic_DNA"/>
</dbReference>
<dbReference type="Gene3D" id="2.60.40.10">
    <property type="entry name" value="Immunoglobulins"/>
    <property type="match status" value="1"/>
</dbReference>
<keyword evidence="7" id="KW-1185">Reference proteome</keyword>
<keyword evidence="2" id="KW-0677">Repeat</keyword>
<proteinExistence type="predicted"/>
<reference evidence="6 7" key="1">
    <citation type="submission" date="2024-09" db="EMBL/GenBank/DDBJ databases">
        <authorList>
            <person name="Sun Q."/>
            <person name="Mori K."/>
        </authorList>
    </citation>
    <scope>NUCLEOTIDE SEQUENCE [LARGE SCALE GENOMIC DNA]</scope>
    <source>
        <strain evidence="6 7">KCTC 23315</strain>
    </source>
</reference>
<sequence>MQNHRAISQFALCFSALFSAAVLSHAEHDRARFVSPTGKDAGRCDSPVRACQTISYAVQQASKGDRVLVAEGRYAIQDADDLFYLSSKLVPVLGGYNKFDHFLDQAPGINPTILTGVPDAYIGQLQLQGFVVVNDGFSQRFADSAALEHTQQQLQQSQGPTPCVDGKAGIYPCKSIDLVSHVALADISLKPGAANDIWGHTDLNTGTEYAIIGLNNGTAVFSLADPAAPKEIGAIAGSPTSWRDIKVLQFYDNSLARWRAYAYVSSEGSDNIQILDLNQLPGSVRLIAADKAVTSAHNVYISHVDYTTNTALDGLEPTLHIVGQEAVGGAFTTYGLKNPEALTPYFLNGSSVRADYTHDAASMVVDDNRAQQGCQRNSCTVLMDFNEQSVRLWDITTLTGAGALADLTYPNASYVHSGWWSEDKRFVFIHDELDERNQGLNTTVRVMNVDNLKQPVIVKEWTGPTRAIDHNGYTRGNRYYISNYQRGTTILDITNPANPVEAGFFDSFPSSDSAAFNGVWGTYPYLPSGLVISADINSGLFVLRDQTKQSAAGQVSFASAASSLKAGETAVLKVRRPAGSGAVSVGWETLNGFGISQSSQLGKGRLSWAAGDFADKEIRIAGNTQWASHASFFVRLFDPQNGLTLGAPSYHQVTIGSAGAQQGAAGFQQTNILLEENGGPVSVKIGRFAGSSGALTVSYQLKDDSAKTGTDIQQSSGELSWADGDTADKSITLTPIDDSLLENEEQLTLQLSGTVVTDRASLLVKIRDNEQNRKPEVKVGFPTEVNAGAQVTLKAEGTDPDGDALTYSWTQVSGDSVTLSNATTDSASFIAPNRDADLQFSVSVMDSRGLGTSVTFAIKVKGTVTTTPVNNGSSGGSGGALGFAVLLLALFRRRS</sequence>
<keyword evidence="3" id="KW-0106">Calcium</keyword>
<evidence type="ECO:0000256" key="4">
    <source>
        <dbReference type="SAM" id="SignalP"/>
    </source>
</evidence>
<evidence type="ECO:0000313" key="6">
    <source>
        <dbReference type="EMBL" id="MFC0049736.1"/>
    </source>
</evidence>
<evidence type="ECO:0000256" key="3">
    <source>
        <dbReference type="ARBA" id="ARBA00022837"/>
    </source>
</evidence>
<organism evidence="6 7">
    <name type="scientific">Rheinheimera tilapiae</name>
    <dbReference type="NCBI Taxonomy" id="875043"/>
    <lineage>
        <taxon>Bacteria</taxon>
        <taxon>Pseudomonadati</taxon>
        <taxon>Pseudomonadota</taxon>
        <taxon>Gammaproteobacteria</taxon>
        <taxon>Chromatiales</taxon>
        <taxon>Chromatiaceae</taxon>
        <taxon>Rheinheimera</taxon>
    </lineage>
</organism>
<comment type="caution">
    <text evidence="6">The sequence shown here is derived from an EMBL/GenBank/DDBJ whole genome shotgun (WGS) entry which is preliminary data.</text>
</comment>
<gene>
    <name evidence="6" type="ORF">ACFFJP_15665</name>
</gene>
<dbReference type="InterPro" id="IPR027589">
    <property type="entry name" value="Choice_anch_B"/>
</dbReference>
<dbReference type="Pfam" id="PF03160">
    <property type="entry name" value="Calx-beta"/>
    <property type="match status" value="1"/>
</dbReference>
<evidence type="ECO:0000256" key="2">
    <source>
        <dbReference type="ARBA" id="ARBA00022737"/>
    </source>
</evidence>
<evidence type="ECO:0000313" key="7">
    <source>
        <dbReference type="Proteomes" id="UP001589813"/>
    </source>
</evidence>
<feature type="chain" id="PRO_5046358524" evidence="4">
    <location>
        <begin position="27"/>
        <end position="895"/>
    </location>
</feature>
<dbReference type="InterPro" id="IPR012334">
    <property type="entry name" value="Pectin_lyas_fold"/>
</dbReference>